<evidence type="ECO:0000256" key="1">
    <source>
        <dbReference type="ARBA" id="ARBA00003973"/>
    </source>
</evidence>
<proteinExistence type="inferred from homology"/>
<dbReference type="PANTHER" id="PTHR14269:SF62">
    <property type="entry name" value="CDP-DIACYLGLYCEROL--GLYCEROL-3-PHOSPHATE 3-PHOSPHATIDYLTRANSFERASE 1, CHLOROPLASTIC"/>
    <property type="match status" value="1"/>
</dbReference>
<feature type="transmembrane region" description="Helical" evidence="18">
    <location>
        <begin position="117"/>
        <end position="139"/>
    </location>
</feature>
<comment type="similarity">
    <text evidence="4 17">Belongs to the CDP-alcohol phosphatidyltransferase class-I family.</text>
</comment>
<evidence type="ECO:0000256" key="4">
    <source>
        <dbReference type="ARBA" id="ARBA00010441"/>
    </source>
</evidence>
<keyword evidence="12 18" id="KW-0472">Membrane</keyword>
<comment type="catalytic activity">
    <reaction evidence="15">
        <text>a CDP-1,2-diacyl-sn-glycerol + sn-glycerol 3-phosphate = a 1,2-diacyl-sn-glycero-3-phospho-(1'-sn-glycero-3'-phosphate) + CMP + H(+)</text>
        <dbReference type="Rhea" id="RHEA:12593"/>
        <dbReference type="ChEBI" id="CHEBI:15378"/>
        <dbReference type="ChEBI" id="CHEBI:57597"/>
        <dbReference type="ChEBI" id="CHEBI:58332"/>
        <dbReference type="ChEBI" id="CHEBI:60110"/>
        <dbReference type="ChEBI" id="CHEBI:60377"/>
        <dbReference type="EC" id="2.7.8.5"/>
    </reaction>
</comment>
<keyword evidence="7" id="KW-0444">Lipid biosynthesis</keyword>
<evidence type="ECO:0000256" key="9">
    <source>
        <dbReference type="ARBA" id="ARBA00022692"/>
    </source>
</evidence>
<keyword evidence="9 18" id="KW-0812">Transmembrane</keyword>
<evidence type="ECO:0000256" key="17">
    <source>
        <dbReference type="RuleBase" id="RU003750"/>
    </source>
</evidence>
<organism evidence="19 20">
    <name type="scientific">Clostridium neuense</name>
    <dbReference type="NCBI Taxonomy" id="1728934"/>
    <lineage>
        <taxon>Bacteria</taxon>
        <taxon>Bacillati</taxon>
        <taxon>Bacillota</taxon>
        <taxon>Clostridia</taxon>
        <taxon>Eubacteriales</taxon>
        <taxon>Clostridiaceae</taxon>
        <taxon>Clostridium</taxon>
    </lineage>
</organism>
<dbReference type="EMBL" id="JBJIAA010000004">
    <property type="protein sequence ID" value="MFL0249839.1"/>
    <property type="molecule type" value="Genomic_DNA"/>
</dbReference>
<comment type="caution">
    <text evidence="19">The sequence shown here is derived from an EMBL/GenBank/DDBJ whole genome shotgun (WGS) entry which is preliminary data.</text>
</comment>
<accession>A0ABW8TFZ6</accession>
<dbReference type="InterPro" id="IPR043130">
    <property type="entry name" value="CDP-OH_PTrfase_TM_dom"/>
</dbReference>
<dbReference type="GO" id="GO:0008444">
    <property type="term" value="F:CDP-diacylglycerol-glycerol-3-phosphate 3-phosphatidyltransferase activity"/>
    <property type="evidence" value="ECO:0007669"/>
    <property type="project" value="UniProtKB-EC"/>
</dbReference>
<dbReference type="InterPro" id="IPR000462">
    <property type="entry name" value="CDP-OH_P_trans"/>
</dbReference>
<evidence type="ECO:0000256" key="14">
    <source>
        <dbReference type="ARBA" id="ARBA00023264"/>
    </source>
</evidence>
<reference evidence="19 20" key="1">
    <citation type="submission" date="2024-11" db="EMBL/GenBank/DDBJ databases">
        <authorList>
            <person name="Heng Y.C."/>
            <person name="Lim A.C.H."/>
            <person name="Lee J.K.Y."/>
            <person name="Kittelmann S."/>
        </authorList>
    </citation>
    <scope>NUCLEOTIDE SEQUENCE [LARGE SCALE GENOMIC DNA]</scope>
    <source>
        <strain evidence="19 20">WILCCON 0114</strain>
    </source>
</reference>
<protein>
    <recommendedName>
        <fullName evidence="6 16">CDP-diacylglycerol--glycerol-3-phosphate 3-phosphatidyltransferase</fullName>
        <ecNumber evidence="5 16">2.7.8.5</ecNumber>
    </recommendedName>
</protein>
<feature type="transmembrane region" description="Helical" evidence="18">
    <location>
        <begin position="33"/>
        <end position="51"/>
    </location>
</feature>
<dbReference type="PANTHER" id="PTHR14269">
    <property type="entry name" value="CDP-DIACYLGLYCEROL--GLYCEROL-3-PHOSPHATE 3-PHOSPHATIDYLTRANSFERASE-RELATED"/>
    <property type="match status" value="1"/>
</dbReference>
<comment type="function">
    <text evidence="1">This protein catalyzes the committed step to the synthesis of the acidic phospholipids.</text>
</comment>
<keyword evidence="13" id="KW-0594">Phospholipid biosynthesis</keyword>
<evidence type="ECO:0000256" key="18">
    <source>
        <dbReference type="SAM" id="Phobius"/>
    </source>
</evidence>
<keyword evidence="10 18" id="KW-1133">Transmembrane helix</keyword>
<dbReference type="Proteomes" id="UP001623592">
    <property type="component" value="Unassembled WGS sequence"/>
</dbReference>
<name>A0ABW8TFZ6_9CLOT</name>
<evidence type="ECO:0000256" key="8">
    <source>
        <dbReference type="ARBA" id="ARBA00022679"/>
    </source>
</evidence>
<dbReference type="InterPro" id="IPR050324">
    <property type="entry name" value="CDP-alcohol_PTase-I"/>
</dbReference>
<dbReference type="Gene3D" id="1.20.120.1760">
    <property type="match status" value="1"/>
</dbReference>
<evidence type="ECO:0000256" key="2">
    <source>
        <dbReference type="ARBA" id="ARBA00004141"/>
    </source>
</evidence>
<dbReference type="RefSeq" id="WP_406786509.1">
    <property type="nucleotide sequence ID" value="NZ_JBJIAA010000004.1"/>
</dbReference>
<evidence type="ECO:0000256" key="16">
    <source>
        <dbReference type="NCBIfam" id="TIGR00560"/>
    </source>
</evidence>
<evidence type="ECO:0000256" key="15">
    <source>
        <dbReference type="ARBA" id="ARBA00048586"/>
    </source>
</evidence>
<keyword evidence="8 17" id="KW-0808">Transferase</keyword>
<feature type="transmembrane region" description="Helical" evidence="18">
    <location>
        <begin position="72"/>
        <end position="97"/>
    </location>
</feature>
<feature type="transmembrane region" description="Helical" evidence="18">
    <location>
        <begin position="7"/>
        <end position="27"/>
    </location>
</feature>
<dbReference type="InterPro" id="IPR004570">
    <property type="entry name" value="Phosphatidylglycerol_P_synth"/>
</dbReference>
<evidence type="ECO:0000313" key="19">
    <source>
        <dbReference type="EMBL" id="MFL0249839.1"/>
    </source>
</evidence>
<evidence type="ECO:0000256" key="7">
    <source>
        <dbReference type="ARBA" id="ARBA00022516"/>
    </source>
</evidence>
<dbReference type="Pfam" id="PF01066">
    <property type="entry name" value="CDP-OH_P_transf"/>
    <property type="match status" value="1"/>
</dbReference>
<evidence type="ECO:0000256" key="11">
    <source>
        <dbReference type="ARBA" id="ARBA00023098"/>
    </source>
</evidence>
<comment type="subcellular location">
    <subcellularLocation>
        <location evidence="2">Membrane</location>
        <topology evidence="2">Multi-pass membrane protein</topology>
    </subcellularLocation>
</comment>
<evidence type="ECO:0000256" key="3">
    <source>
        <dbReference type="ARBA" id="ARBA00005042"/>
    </source>
</evidence>
<gene>
    <name evidence="19" type="primary">pgsA</name>
    <name evidence="19" type="ORF">ACJDT4_05345</name>
</gene>
<dbReference type="NCBIfam" id="TIGR00560">
    <property type="entry name" value="pgsA"/>
    <property type="match status" value="1"/>
</dbReference>
<dbReference type="PROSITE" id="PS00379">
    <property type="entry name" value="CDP_ALCOHOL_P_TRANSF"/>
    <property type="match status" value="1"/>
</dbReference>
<evidence type="ECO:0000256" key="12">
    <source>
        <dbReference type="ARBA" id="ARBA00023136"/>
    </source>
</evidence>
<feature type="transmembrane region" description="Helical" evidence="18">
    <location>
        <begin position="175"/>
        <end position="193"/>
    </location>
</feature>
<evidence type="ECO:0000256" key="6">
    <source>
        <dbReference type="ARBA" id="ARBA00014944"/>
    </source>
</evidence>
<sequence length="203" mass="22532">MNLANKLTLIRIFLIPVFLVFIVPKGIPFGKTIATVIFILAAITDKLDGYIARSRNQITRFGKIMDPLADKLLVSAALITLVEFHVIHALIAIVIIAREFAVTGLRSVAAAEGMILAANWWGKIKTVCQIVAVVFALLYMNIRKNQAFARIIDNLNIFGIHNKVIVSFFHYGTNITMFIAVVATIASGIEIFVKNKEVFMNDK</sequence>
<keyword evidence="14" id="KW-1208">Phospholipid metabolism</keyword>
<evidence type="ECO:0000256" key="13">
    <source>
        <dbReference type="ARBA" id="ARBA00023209"/>
    </source>
</evidence>
<comment type="pathway">
    <text evidence="3">Phospholipid metabolism; phosphatidylglycerol biosynthesis; phosphatidylglycerol from CDP-diacylglycerol: step 1/2.</text>
</comment>
<dbReference type="InterPro" id="IPR048254">
    <property type="entry name" value="CDP_ALCOHOL_P_TRANSF_CS"/>
</dbReference>
<evidence type="ECO:0000313" key="20">
    <source>
        <dbReference type="Proteomes" id="UP001623592"/>
    </source>
</evidence>
<evidence type="ECO:0000256" key="5">
    <source>
        <dbReference type="ARBA" id="ARBA00013170"/>
    </source>
</evidence>
<dbReference type="EC" id="2.7.8.5" evidence="5 16"/>
<evidence type="ECO:0000256" key="10">
    <source>
        <dbReference type="ARBA" id="ARBA00022989"/>
    </source>
</evidence>
<dbReference type="PIRSF" id="PIRSF000847">
    <property type="entry name" value="Phos_ph_gly_syn"/>
    <property type="match status" value="1"/>
</dbReference>
<keyword evidence="20" id="KW-1185">Reference proteome</keyword>
<keyword evidence="11" id="KW-0443">Lipid metabolism</keyword>